<protein>
    <recommendedName>
        <fullName evidence="1">Defective in cullin neddylation protein</fullName>
    </recommendedName>
</protein>
<evidence type="ECO:0000256" key="2">
    <source>
        <dbReference type="SAM" id="MobiDB-lite"/>
    </source>
</evidence>
<comment type="caution">
    <text evidence="4">The sequence shown here is derived from an EMBL/GenBank/DDBJ whole genome shotgun (WGS) entry which is preliminary data.</text>
</comment>
<evidence type="ECO:0000256" key="1">
    <source>
        <dbReference type="RuleBase" id="RU410713"/>
    </source>
</evidence>
<dbReference type="Gene3D" id="1.10.238.200">
    <property type="entry name" value="Cullin, PONY binding domain"/>
    <property type="match status" value="1"/>
</dbReference>
<evidence type="ECO:0000313" key="5">
    <source>
        <dbReference type="Proteomes" id="UP001162131"/>
    </source>
</evidence>
<name>A0AAU9J498_9CILI</name>
<feature type="region of interest" description="Disordered" evidence="2">
    <location>
        <begin position="1"/>
        <end position="26"/>
    </location>
</feature>
<dbReference type="GO" id="GO:0031624">
    <property type="term" value="F:ubiquitin conjugating enzyme binding"/>
    <property type="evidence" value="ECO:0007669"/>
    <property type="project" value="TreeGrafter"/>
</dbReference>
<reference evidence="4" key="1">
    <citation type="submission" date="2021-09" db="EMBL/GenBank/DDBJ databases">
        <authorList>
            <consortium name="AG Swart"/>
            <person name="Singh M."/>
            <person name="Singh A."/>
            <person name="Seah K."/>
            <person name="Emmerich C."/>
        </authorList>
    </citation>
    <scope>NUCLEOTIDE SEQUENCE</scope>
    <source>
        <strain evidence="4">ATCC30299</strain>
    </source>
</reference>
<accession>A0AAU9J498</accession>
<keyword evidence="5" id="KW-1185">Reference proteome</keyword>
<dbReference type="InterPro" id="IPR042460">
    <property type="entry name" value="DCN1-like_PONY"/>
</dbReference>
<sequence>MGNCIGKKENHQKAETLEKSNTLSNEKEPEIDFESEFNVMWQDFGDETKIHDDSLRLFFDKIEIKKDSAEEFLTTYILKCQTLAVITQPELFEYCKLNELNSWDALANSIQEKIREYSEDKKHMRLFFKYIFEKSSDYPKVIETKLAIPILEILIELFPWSLANRFLVYLKMYRKSEHLKIDEWEHIPVFLIEHKDGLHDYNEEDSAFPRLFDEFVKSMSSTFIRVLTHE</sequence>
<comment type="function">
    <text evidence="1">Neddylation of cullins play an essential role in the regulation of SCF-type complexes activity.</text>
</comment>
<dbReference type="InterPro" id="IPR005176">
    <property type="entry name" value="PONY_dom"/>
</dbReference>
<feature type="domain" description="DCUN1" evidence="3">
    <location>
        <begin position="32"/>
        <end position="220"/>
    </location>
</feature>
<dbReference type="EMBL" id="CAJZBQ010000024">
    <property type="protein sequence ID" value="CAG9320055.1"/>
    <property type="molecule type" value="Genomic_DNA"/>
</dbReference>
<feature type="compositionally biased region" description="Basic and acidic residues" evidence="2">
    <location>
        <begin position="1"/>
        <end position="18"/>
    </location>
</feature>
<dbReference type="PROSITE" id="PS51229">
    <property type="entry name" value="DCUN1"/>
    <property type="match status" value="1"/>
</dbReference>
<dbReference type="InterPro" id="IPR014764">
    <property type="entry name" value="DCN-prot"/>
</dbReference>
<dbReference type="AlphaFoldDB" id="A0AAU9J498"/>
<dbReference type="GO" id="GO:0097602">
    <property type="term" value="F:cullin family protein binding"/>
    <property type="evidence" value="ECO:0007669"/>
    <property type="project" value="TreeGrafter"/>
</dbReference>
<dbReference type="Proteomes" id="UP001162131">
    <property type="component" value="Unassembled WGS sequence"/>
</dbReference>
<dbReference type="GO" id="GO:0045116">
    <property type="term" value="P:protein neddylation"/>
    <property type="evidence" value="ECO:0007669"/>
    <property type="project" value="TreeGrafter"/>
</dbReference>
<evidence type="ECO:0000259" key="3">
    <source>
        <dbReference type="PROSITE" id="PS51229"/>
    </source>
</evidence>
<gene>
    <name evidence="4" type="ORF">BSTOLATCC_MIC25294</name>
</gene>
<dbReference type="PANTHER" id="PTHR12281">
    <property type="entry name" value="RP42 RELATED"/>
    <property type="match status" value="1"/>
</dbReference>
<dbReference type="GO" id="GO:0032182">
    <property type="term" value="F:ubiquitin-like protein binding"/>
    <property type="evidence" value="ECO:0007669"/>
    <property type="project" value="TreeGrafter"/>
</dbReference>
<dbReference type="GO" id="GO:0000151">
    <property type="term" value="C:ubiquitin ligase complex"/>
    <property type="evidence" value="ECO:0007669"/>
    <property type="project" value="TreeGrafter"/>
</dbReference>
<dbReference type="Pfam" id="PF03556">
    <property type="entry name" value="Cullin_binding"/>
    <property type="match status" value="1"/>
</dbReference>
<evidence type="ECO:0000313" key="4">
    <source>
        <dbReference type="EMBL" id="CAG9320055.1"/>
    </source>
</evidence>
<organism evidence="4 5">
    <name type="scientific">Blepharisma stoltei</name>
    <dbReference type="NCBI Taxonomy" id="1481888"/>
    <lineage>
        <taxon>Eukaryota</taxon>
        <taxon>Sar</taxon>
        <taxon>Alveolata</taxon>
        <taxon>Ciliophora</taxon>
        <taxon>Postciliodesmatophora</taxon>
        <taxon>Heterotrichea</taxon>
        <taxon>Heterotrichida</taxon>
        <taxon>Blepharismidae</taxon>
        <taxon>Blepharisma</taxon>
    </lineage>
</organism>
<proteinExistence type="predicted"/>